<proteinExistence type="predicted"/>
<comment type="caution">
    <text evidence="2">The sequence shown here is derived from an EMBL/GenBank/DDBJ whole genome shotgun (WGS) entry which is preliminary data.</text>
</comment>
<dbReference type="EMBL" id="AGRW01000043">
    <property type="protein sequence ID" value="EIC02106.1"/>
    <property type="molecule type" value="Genomic_DNA"/>
</dbReference>
<dbReference type="Proteomes" id="UP000003571">
    <property type="component" value="Unassembled WGS sequence"/>
</dbReference>
<name>H7EK19_9SPIR</name>
<protein>
    <submittedName>
        <fullName evidence="2">Uncharacterized protein</fullName>
    </submittedName>
</protein>
<feature type="compositionally biased region" description="Basic and acidic residues" evidence="1">
    <location>
        <begin position="343"/>
        <end position="352"/>
    </location>
</feature>
<reference evidence="2 3" key="1">
    <citation type="submission" date="2011-09" db="EMBL/GenBank/DDBJ databases">
        <title>The draft genome of Treponema saccharophilum DSM 2985.</title>
        <authorList>
            <consortium name="US DOE Joint Genome Institute (JGI-PGF)"/>
            <person name="Lucas S."/>
            <person name="Copeland A."/>
            <person name="Lapidus A."/>
            <person name="Glavina del Rio T."/>
            <person name="Dalin E."/>
            <person name="Tice H."/>
            <person name="Bruce D."/>
            <person name="Goodwin L."/>
            <person name="Pitluck S."/>
            <person name="Peters L."/>
            <person name="Kyrpides N."/>
            <person name="Mavromatis K."/>
            <person name="Ivanova N."/>
            <person name="Markowitz V."/>
            <person name="Cheng J.-F."/>
            <person name="Hugenholtz P."/>
            <person name="Woyke T."/>
            <person name="Wu D."/>
            <person name="Gronow S."/>
            <person name="Wellnitz S."/>
            <person name="Brambilla E."/>
            <person name="Klenk H.-P."/>
            <person name="Eisen J.A."/>
        </authorList>
    </citation>
    <scope>NUCLEOTIDE SEQUENCE [LARGE SCALE GENOMIC DNA]</scope>
    <source>
        <strain evidence="2 3">DSM 2985</strain>
    </source>
</reference>
<accession>H7EK19</accession>
<dbReference type="AlphaFoldDB" id="H7EK19"/>
<evidence type="ECO:0000256" key="1">
    <source>
        <dbReference type="SAM" id="MobiDB-lite"/>
    </source>
</evidence>
<keyword evidence="3" id="KW-1185">Reference proteome</keyword>
<evidence type="ECO:0000313" key="3">
    <source>
        <dbReference type="Proteomes" id="UP000003571"/>
    </source>
</evidence>
<feature type="compositionally biased region" description="Polar residues" evidence="1">
    <location>
        <begin position="333"/>
        <end position="342"/>
    </location>
</feature>
<dbReference type="PATRIC" id="fig|907348.3.peg.1222"/>
<dbReference type="STRING" id="907348.TresaDRAFT_1442"/>
<organism evidence="2 3">
    <name type="scientific">Treponema saccharophilum DSM 2985</name>
    <dbReference type="NCBI Taxonomy" id="907348"/>
    <lineage>
        <taxon>Bacteria</taxon>
        <taxon>Pseudomonadati</taxon>
        <taxon>Spirochaetota</taxon>
        <taxon>Spirochaetia</taxon>
        <taxon>Spirochaetales</taxon>
        <taxon>Treponemataceae</taxon>
        <taxon>Treponema</taxon>
    </lineage>
</organism>
<evidence type="ECO:0000313" key="2">
    <source>
        <dbReference type="EMBL" id="EIC02106.1"/>
    </source>
</evidence>
<feature type="region of interest" description="Disordered" evidence="1">
    <location>
        <begin position="318"/>
        <end position="352"/>
    </location>
</feature>
<sequence>MKKLFVALAFIFASFRAWAEIRYIEIESVSNTAIVRLKRLEDLEFLIGKNNISVAFFQKSSGDLLITASGTYFSIFLNGYRTIDDYKKGTSAGFKNGSDFSDAEKHGITSSELYYFFTSNRFSTVADCSDARKNGFPSSNQYYAAKEKGFSKYSDYSEYLKYTELGYKTKEDWKKAEKKGFSYASYFYDAQAKGFSTNADYQKAKSYNLMDESSFKKFCEIEDSIERIISAKTIDKRQAFVFYFLVQLPKGESAISVLSKSLKNLYDENSSDVKNALSKYVNNSYYGPTSLFDQDSLRSFFASVKTSELGSYSSKTEIFKRNGNKPNYPATKKASNGKSGMRNNDENKADAK</sequence>
<gene>
    <name evidence="2" type="ORF">TresaDRAFT_1442</name>
</gene>
<dbReference type="RefSeq" id="WP_002703796.1">
    <property type="nucleotide sequence ID" value="NZ_AGRW01000043.1"/>
</dbReference>